<evidence type="ECO:0000313" key="2">
    <source>
        <dbReference type="EMBL" id="UOO91210.1"/>
    </source>
</evidence>
<proteinExistence type="predicted"/>
<dbReference type="NCBIfam" id="TIGR04430">
    <property type="entry name" value="OM_asym_MlaD"/>
    <property type="match status" value="1"/>
</dbReference>
<dbReference type="Proteomes" id="UP000832011">
    <property type="component" value="Chromosome"/>
</dbReference>
<sequence length="162" mass="17122">MKRSVLELWVGIFVVLGVAALLFLSFRVASGGSDSNSGDSYTVTASFNDIGGLKVKAPVKSAGVVVGRVTGVVLDPKDYRAKVSMQLQKQYQFSTDTSAQILTSGILGEQYIGLMQGAEEEHLANGSNIDLTSDALVLEQLIGKFMTSFAEKNAGDAEAPAK</sequence>
<feature type="domain" description="Mce/MlaD" evidence="1">
    <location>
        <begin position="40"/>
        <end position="117"/>
    </location>
</feature>
<dbReference type="RefSeq" id="WP_058304780.1">
    <property type="nucleotide sequence ID" value="NZ_CABKVG010000004.1"/>
</dbReference>
<organism evidence="2 3">
    <name type="scientific">Vitreoscilla massiliensis</name>
    <dbReference type="NCBI Taxonomy" id="1689272"/>
    <lineage>
        <taxon>Bacteria</taxon>
        <taxon>Pseudomonadati</taxon>
        <taxon>Pseudomonadota</taxon>
        <taxon>Betaproteobacteria</taxon>
        <taxon>Neisseriales</taxon>
        <taxon>Neisseriaceae</taxon>
        <taxon>Vitreoscilla</taxon>
    </lineage>
</organism>
<dbReference type="InterPro" id="IPR030970">
    <property type="entry name" value="ABC_MlaD"/>
</dbReference>
<evidence type="ECO:0000259" key="1">
    <source>
        <dbReference type="Pfam" id="PF02470"/>
    </source>
</evidence>
<dbReference type="InterPro" id="IPR003399">
    <property type="entry name" value="Mce/MlaD"/>
</dbReference>
<dbReference type="PANTHER" id="PTHR33371:SF4">
    <property type="entry name" value="INTERMEMBRANE PHOSPHOLIPID TRANSPORT SYSTEM BINDING PROTEIN MLAD"/>
    <property type="match status" value="1"/>
</dbReference>
<dbReference type="Pfam" id="PF02470">
    <property type="entry name" value="MlaD"/>
    <property type="match status" value="1"/>
</dbReference>
<dbReference type="EMBL" id="CP091511">
    <property type="protein sequence ID" value="UOO91210.1"/>
    <property type="molecule type" value="Genomic_DNA"/>
</dbReference>
<name>A0ABY4E618_9NEIS</name>
<protein>
    <submittedName>
        <fullName evidence="2">Outer membrane lipid asymmetry maintenance protein MlaD</fullName>
    </submittedName>
</protein>
<accession>A0ABY4E618</accession>
<dbReference type="InterPro" id="IPR052336">
    <property type="entry name" value="MlaD_Phospholipid_Transporter"/>
</dbReference>
<keyword evidence="3" id="KW-1185">Reference proteome</keyword>
<evidence type="ECO:0000313" key="3">
    <source>
        <dbReference type="Proteomes" id="UP000832011"/>
    </source>
</evidence>
<gene>
    <name evidence="2" type="primary">mlaD</name>
    <name evidence="2" type="ORF">LVJ82_09690</name>
</gene>
<dbReference type="PANTHER" id="PTHR33371">
    <property type="entry name" value="INTERMEMBRANE PHOSPHOLIPID TRANSPORT SYSTEM BINDING PROTEIN MLAD-RELATED"/>
    <property type="match status" value="1"/>
</dbReference>
<reference evidence="2 3" key="1">
    <citation type="journal article" date="2022" name="Res Sq">
        <title>Evolution of multicellular longitudinally dividing oral cavity symbionts (Neisseriaceae).</title>
        <authorList>
            <person name="Nyongesa S."/>
            <person name="Weber P."/>
            <person name="Bernet E."/>
            <person name="Pullido F."/>
            <person name="Nieckarz M."/>
            <person name="Delaby M."/>
            <person name="Nieves C."/>
            <person name="Viehboeck T."/>
            <person name="Krause N."/>
            <person name="Rivera-Millot A."/>
            <person name="Nakamura A."/>
            <person name="Vischer N."/>
            <person name="VanNieuwenhze M."/>
            <person name="Brun Y."/>
            <person name="Cava F."/>
            <person name="Bulgheresi S."/>
            <person name="Veyrier F."/>
        </authorList>
    </citation>
    <scope>NUCLEOTIDE SEQUENCE [LARGE SCALE GENOMIC DNA]</scope>
    <source>
        <strain evidence="2 3">SN4</strain>
    </source>
</reference>